<dbReference type="AlphaFoldDB" id="A0A126T944"/>
<feature type="compositionally biased region" description="Basic and acidic residues" evidence="1">
    <location>
        <begin position="243"/>
        <end position="258"/>
    </location>
</feature>
<feature type="region of interest" description="Disordered" evidence="1">
    <location>
        <begin position="352"/>
        <end position="379"/>
    </location>
</feature>
<dbReference type="OrthoDB" id="8455288at2"/>
<name>A0A126T944_9GAMM</name>
<dbReference type="RefSeq" id="WP_062329446.1">
    <property type="nucleotide sequence ID" value="NZ_CP014476.1"/>
</dbReference>
<dbReference type="Proteomes" id="UP000030512">
    <property type="component" value="Chromosome"/>
</dbReference>
<evidence type="ECO:0000313" key="3">
    <source>
        <dbReference type="Proteomes" id="UP000030512"/>
    </source>
</evidence>
<evidence type="ECO:0000313" key="2">
    <source>
        <dbReference type="EMBL" id="AMK78605.1"/>
    </source>
</evidence>
<accession>A0A126T944</accession>
<dbReference type="STRING" id="1538553.JT25_019285"/>
<dbReference type="EMBL" id="CP014476">
    <property type="protein sequence ID" value="AMK78605.1"/>
    <property type="molecule type" value="Genomic_DNA"/>
</dbReference>
<evidence type="ECO:0000256" key="1">
    <source>
        <dbReference type="SAM" id="MobiDB-lite"/>
    </source>
</evidence>
<feature type="compositionally biased region" description="Basic and acidic residues" evidence="1">
    <location>
        <begin position="366"/>
        <end position="379"/>
    </location>
</feature>
<reference evidence="2 3" key="1">
    <citation type="journal article" date="2015" name="Environ. Microbiol.">
        <title>Methane oxidation coupled to nitrate reduction under hypoxia by the Gammaproteobacterium Methylomonas denitrificans, sp. nov. type strain FJG1.</title>
        <authorList>
            <person name="Kits K.D."/>
            <person name="Klotz M.G."/>
            <person name="Stein L.Y."/>
        </authorList>
    </citation>
    <scope>NUCLEOTIDE SEQUENCE [LARGE SCALE GENOMIC DNA]</scope>
    <source>
        <strain evidence="2 3">FJG1</strain>
    </source>
</reference>
<organism evidence="2 3">
    <name type="scientific">Methylomonas denitrificans</name>
    <dbReference type="NCBI Taxonomy" id="1538553"/>
    <lineage>
        <taxon>Bacteria</taxon>
        <taxon>Pseudomonadati</taxon>
        <taxon>Pseudomonadota</taxon>
        <taxon>Gammaproteobacteria</taxon>
        <taxon>Methylococcales</taxon>
        <taxon>Methylococcaceae</taxon>
        <taxon>Methylomonas</taxon>
    </lineage>
</organism>
<gene>
    <name evidence="2" type="ORF">JT25_019285</name>
</gene>
<feature type="compositionally biased region" description="Basic and acidic residues" evidence="1">
    <location>
        <begin position="266"/>
        <end position="275"/>
    </location>
</feature>
<keyword evidence="3" id="KW-1185">Reference proteome</keyword>
<feature type="compositionally biased region" description="Basic and acidic residues" evidence="1">
    <location>
        <begin position="288"/>
        <end position="320"/>
    </location>
</feature>
<feature type="region of interest" description="Disordered" evidence="1">
    <location>
        <begin position="234"/>
        <end position="327"/>
    </location>
</feature>
<dbReference type="KEGG" id="mdn:JT25_019285"/>
<proteinExistence type="predicted"/>
<protein>
    <submittedName>
        <fullName evidence="2">Uncharacterized protein</fullName>
    </submittedName>
</protein>
<sequence length="379" mass="42754">MNKSPERILFPKDLIYWEDFVWLVVHLRIPFRHRSTGIDCITGGLMGSKLSSGMHFWPIVLRDEHWKFINDHLESLPYLEYPISSKVAKEFIDQFVMLKDSPDWVPSLLTHANLLFDTEKRNVAFESEKNELKKLMSSGDVFLVDSQGMKCENLSLGVFLSNREAIRLLERKGLLDRALMVGCDWTAFTCGSEVNTPEKTAGKYHGLSHELLKIGVAEYRCRLTLSALQALTTHSEASGSGQDLKETVARSRSVDKNDWSGSLREFNPDMTDKSHGVAQTSSSLSESNSKDIESSDTARGDDEGSELKYCSDDHSGDKPDSTVPTPKWIGTKTVLEMLQVSRATVYSYMNSTSRSYDPTFPTPHKVHSENKWNESDIVD</sequence>
<feature type="compositionally biased region" description="Polar residues" evidence="1">
    <location>
        <begin position="277"/>
        <end position="287"/>
    </location>
</feature>